<keyword evidence="1" id="KW-0812">Transmembrane</keyword>
<organism evidence="2">
    <name type="scientific">Odontella aurita</name>
    <dbReference type="NCBI Taxonomy" id="265563"/>
    <lineage>
        <taxon>Eukaryota</taxon>
        <taxon>Sar</taxon>
        <taxon>Stramenopiles</taxon>
        <taxon>Ochrophyta</taxon>
        <taxon>Bacillariophyta</taxon>
        <taxon>Mediophyceae</taxon>
        <taxon>Biddulphiophycidae</taxon>
        <taxon>Eupodiscales</taxon>
        <taxon>Odontellaceae</taxon>
        <taxon>Odontella</taxon>
    </lineage>
</organism>
<proteinExistence type="predicted"/>
<reference evidence="2" key="1">
    <citation type="submission" date="2021-01" db="EMBL/GenBank/DDBJ databases">
        <authorList>
            <person name="Corre E."/>
            <person name="Pelletier E."/>
            <person name="Niang G."/>
            <person name="Scheremetjew M."/>
            <person name="Finn R."/>
            <person name="Kale V."/>
            <person name="Holt S."/>
            <person name="Cochrane G."/>
            <person name="Meng A."/>
            <person name="Brown T."/>
            <person name="Cohen L."/>
        </authorList>
    </citation>
    <scope>NUCLEOTIDE SEQUENCE</scope>
    <source>
        <strain evidence="2">Isolate 1302-5</strain>
    </source>
</reference>
<dbReference type="EMBL" id="HBKQ01018754">
    <property type="protein sequence ID" value="CAE2233091.1"/>
    <property type="molecule type" value="Transcribed_RNA"/>
</dbReference>
<evidence type="ECO:0000256" key="1">
    <source>
        <dbReference type="SAM" id="Phobius"/>
    </source>
</evidence>
<name>A0A7S4MNX8_9STRA</name>
<accession>A0A7S4MNX8</accession>
<sequence>MTLTAGAFAETMTKQFKQHGYKILYENKTGLLDLPPPWVLWEQATTTGIDPKVVVRAVFPLLTLMGIILVCFLISHVRYIAAGYTTLEQSVALSMMLAGKTGRLNSTSHEDRDAFAKLHSDIAAPMNPFNQGFRANLIQILGPIHLLFLPVPVAPPLPFVPKLKVS</sequence>
<evidence type="ECO:0000313" key="2">
    <source>
        <dbReference type="EMBL" id="CAE2233091.1"/>
    </source>
</evidence>
<keyword evidence="1" id="KW-0472">Membrane</keyword>
<dbReference type="AlphaFoldDB" id="A0A7S4MNX8"/>
<gene>
    <name evidence="2" type="ORF">OAUR00152_LOCUS12724</name>
</gene>
<keyword evidence="1" id="KW-1133">Transmembrane helix</keyword>
<protein>
    <submittedName>
        <fullName evidence="2">Uncharacterized protein</fullName>
    </submittedName>
</protein>
<feature type="transmembrane region" description="Helical" evidence="1">
    <location>
        <begin position="53"/>
        <end position="74"/>
    </location>
</feature>